<accession>A0A1G7KIK2</accession>
<proteinExistence type="inferred from homology"/>
<dbReference type="SUPFAM" id="SSF51735">
    <property type="entry name" value="NAD(P)-binding Rossmann-fold domains"/>
    <property type="match status" value="1"/>
</dbReference>
<reference evidence="9" key="1">
    <citation type="submission" date="2016-10" db="EMBL/GenBank/DDBJ databases">
        <authorList>
            <person name="Varghese N."/>
            <person name="Submissions S."/>
        </authorList>
    </citation>
    <scope>NUCLEOTIDE SEQUENCE [LARGE SCALE GENOMIC DNA]</scope>
    <source>
        <strain evidence="9">DSM 21424</strain>
    </source>
</reference>
<evidence type="ECO:0000256" key="2">
    <source>
        <dbReference type="ARBA" id="ARBA00010944"/>
    </source>
</evidence>
<evidence type="ECO:0000256" key="6">
    <source>
        <dbReference type="RuleBase" id="RU364082"/>
    </source>
</evidence>
<dbReference type="PANTHER" id="PTHR10491:SF4">
    <property type="entry name" value="METHIONINE ADENOSYLTRANSFERASE 2 SUBUNIT BETA"/>
    <property type="match status" value="1"/>
</dbReference>
<evidence type="ECO:0000313" key="9">
    <source>
        <dbReference type="Proteomes" id="UP000198922"/>
    </source>
</evidence>
<evidence type="ECO:0000256" key="1">
    <source>
        <dbReference type="ARBA" id="ARBA00004781"/>
    </source>
</evidence>
<protein>
    <recommendedName>
        <fullName evidence="4 6">dTDP-4-dehydrorhamnose reductase</fullName>
        <ecNumber evidence="3 6">1.1.1.133</ecNumber>
    </recommendedName>
</protein>
<comment type="catalytic activity">
    <reaction evidence="5 6">
        <text>dTDP-beta-L-rhamnose + NADP(+) = dTDP-4-dehydro-beta-L-rhamnose + NADPH + H(+)</text>
        <dbReference type="Rhea" id="RHEA:21796"/>
        <dbReference type="ChEBI" id="CHEBI:15378"/>
        <dbReference type="ChEBI" id="CHEBI:57510"/>
        <dbReference type="ChEBI" id="CHEBI:57783"/>
        <dbReference type="ChEBI" id="CHEBI:58349"/>
        <dbReference type="ChEBI" id="CHEBI:62830"/>
        <dbReference type="EC" id="1.1.1.133"/>
    </reaction>
</comment>
<comment type="pathway">
    <text evidence="1 6">Carbohydrate biosynthesis; dTDP-L-rhamnose biosynthesis.</text>
</comment>
<dbReference type="UniPathway" id="UPA00124"/>
<dbReference type="Pfam" id="PF04321">
    <property type="entry name" value="RmlD_sub_bind"/>
    <property type="match status" value="1"/>
</dbReference>
<comment type="similarity">
    <text evidence="2 6">Belongs to the dTDP-4-dehydrorhamnose reductase family.</text>
</comment>
<evidence type="ECO:0000256" key="4">
    <source>
        <dbReference type="ARBA" id="ARBA00017099"/>
    </source>
</evidence>
<sequence>MRVLVFGRSGQVATELARLDGQGHEIRCMGRESADLSDPEGAAKILAREAATGWPHAVINAAAWTAVDAAETEEAAAHRLNAEAPAALARAAAEAGLPFVHISTDYVFDGAGEAPFAPDAPTAPLGAYGRTKLAGEEGVARAGNPAGWAVLRTSWVFSAHGANFVKTMLRLGAERDALNVVADQVGGPTPADAIAQACVTIAEALAADPAKSGVYHFSGAPDTSWAGFAREIMPRGGRDCAIEDIPSSAYPTPAPRPRNSRLDCRATEAAFGIARPDWRAGLDRILTELDRTT</sequence>
<dbReference type="InterPro" id="IPR036291">
    <property type="entry name" value="NAD(P)-bd_dom_sf"/>
</dbReference>
<dbReference type="Proteomes" id="UP000198922">
    <property type="component" value="Unassembled WGS sequence"/>
</dbReference>
<comment type="function">
    <text evidence="6">Catalyzes the reduction of dTDP-6-deoxy-L-lyxo-4-hexulose to yield dTDP-L-rhamnose.</text>
</comment>
<evidence type="ECO:0000256" key="3">
    <source>
        <dbReference type="ARBA" id="ARBA00012929"/>
    </source>
</evidence>
<evidence type="ECO:0000259" key="7">
    <source>
        <dbReference type="Pfam" id="PF04321"/>
    </source>
</evidence>
<keyword evidence="6" id="KW-0521">NADP</keyword>
<dbReference type="Gene3D" id="3.40.50.720">
    <property type="entry name" value="NAD(P)-binding Rossmann-like Domain"/>
    <property type="match status" value="1"/>
</dbReference>
<name>A0A1G7KIK2_9RHOB</name>
<evidence type="ECO:0000313" key="8">
    <source>
        <dbReference type="EMBL" id="SDF36800.1"/>
    </source>
</evidence>
<dbReference type="InterPro" id="IPR005913">
    <property type="entry name" value="dTDP_dehydrorham_reduct"/>
</dbReference>
<dbReference type="GO" id="GO:0008831">
    <property type="term" value="F:dTDP-4-dehydrorhamnose reductase activity"/>
    <property type="evidence" value="ECO:0007669"/>
    <property type="project" value="UniProtKB-EC"/>
</dbReference>
<dbReference type="RefSeq" id="WP_090114966.1">
    <property type="nucleotide sequence ID" value="NZ_FNAT01000012.1"/>
</dbReference>
<feature type="domain" description="RmlD-like substrate binding" evidence="7">
    <location>
        <begin position="1"/>
        <end position="289"/>
    </location>
</feature>
<dbReference type="PANTHER" id="PTHR10491">
    <property type="entry name" value="DTDP-4-DEHYDRORHAMNOSE REDUCTASE"/>
    <property type="match status" value="1"/>
</dbReference>
<dbReference type="STRING" id="521013.SAMN04488567_0205"/>
<comment type="cofactor">
    <cofactor evidence="6">
        <name>Mg(2+)</name>
        <dbReference type="ChEBI" id="CHEBI:18420"/>
    </cofactor>
    <text evidence="6">Binds 1 Mg(2+) ion per monomer.</text>
</comment>
<gene>
    <name evidence="8" type="ORF">SAMN04488567_0205</name>
</gene>
<dbReference type="NCBIfam" id="TIGR01214">
    <property type="entry name" value="rmlD"/>
    <property type="match status" value="1"/>
</dbReference>
<dbReference type="InterPro" id="IPR029903">
    <property type="entry name" value="RmlD-like-bd"/>
</dbReference>
<dbReference type="CDD" id="cd05254">
    <property type="entry name" value="dTDP_HR_like_SDR_e"/>
    <property type="match status" value="1"/>
</dbReference>
<dbReference type="GO" id="GO:0019305">
    <property type="term" value="P:dTDP-rhamnose biosynthetic process"/>
    <property type="evidence" value="ECO:0007669"/>
    <property type="project" value="UniProtKB-UniPathway"/>
</dbReference>
<dbReference type="OrthoDB" id="9803892at2"/>
<dbReference type="EMBL" id="FNAT01000012">
    <property type="protein sequence ID" value="SDF36800.1"/>
    <property type="molecule type" value="Genomic_DNA"/>
</dbReference>
<keyword evidence="9" id="KW-1185">Reference proteome</keyword>
<dbReference type="Gene3D" id="3.90.25.10">
    <property type="entry name" value="UDP-galactose 4-epimerase, domain 1"/>
    <property type="match status" value="1"/>
</dbReference>
<organism evidence="8 9">
    <name type="scientific">Limimaricola pyoseonensis</name>
    <dbReference type="NCBI Taxonomy" id="521013"/>
    <lineage>
        <taxon>Bacteria</taxon>
        <taxon>Pseudomonadati</taxon>
        <taxon>Pseudomonadota</taxon>
        <taxon>Alphaproteobacteria</taxon>
        <taxon>Rhodobacterales</taxon>
        <taxon>Paracoccaceae</taxon>
        <taxon>Limimaricola</taxon>
    </lineage>
</organism>
<dbReference type="AlphaFoldDB" id="A0A1G7KIK2"/>
<dbReference type="EC" id="1.1.1.133" evidence="3 6"/>
<keyword evidence="6" id="KW-0560">Oxidoreductase</keyword>
<evidence type="ECO:0000256" key="5">
    <source>
        <dbReference type="ARBA" id="ARBA00048200"/>
    </source>
</evidence>